<dbReference type="CDD" id="cd00519">
    <property type="entry name" value="Lipase_3"/>
    <property type="match status" value="1"/>
</dbReference>
<reference evidence="2" key="1">
    <citation type="submission" date="2021-01" db="EMBL/GenBank/DDBJ databases">
        <authorList>
            <person name="Corre E."/>
            <person name="Pelletier E."/>
            <person name="Niang G."/>
            <person name="Scheremetjew M."/>
            <person name="Finn R."/>
            <person name="Kale V."/>
            <person name="Holt S."/>
            <person name="Cochrane G."/>
            <person name="Meng A."/>
            <person name="Brown T."/>
            <person name="Cohen L."/>
        </authorList>
    </citation>
    <scope>NUCLEOTIDE SEQUENCE</scope>
    <source>
        <strain evidence="2">RCC3387</strain>
    </source>
</reference>
<sequence length="380" mass="38956">MPLAVAPRAVAAALGLAISPSIAAAGDPAGAAGAPQLRGVAPGAGVANVSSVVLATAAVPLYCQFLPAAMQPRDCWSAPARAQAPQGSQSSRCEDVAPGTVPACTYSQQEAVQFAYLSSAAYCDSSALQTWECGACQYVPGMADVRTYADASIDAYAFIGRLHGQCVLAFRGTSSMNGWMQDISSLATTDLPGCSHEGASCQVGQGFLQNYQALAGSIKKGLAAIGCSKSAPLAVTGHSLGAAMATLALFDLHGSGYNLTKAYNFGSPRVGDAAFARAFGSALAEVPVFRVTRADDPIVYVPAEGPFHHVATEVYYRGATTEGYRICDGSGEDPSCADQNPQGDVAGLLLQCAIPCSCGHLRYMEPAKHGSMSCACSSCR</sequence>
<dbReference type="EMBL" id="HBGW01095801">
    <property type="protein sequence ID" value="CAD9642948.1"/>
    <property type="molecule type" value="Transcribed_RNA"/>
</dbReference>
<gene>
    <name evidence="2" type="ORF">BRAN1462_LOCUS60770</name>
</gene>
<dbReference type="SUPFAM" id="SSF53474">
    <property type="entry name" value="alpha/beta-Hydrolases"/>
    <property type="match status" value="1"/>
</dbReference>
<dbReference type="PANTHER" id="PTHR45856:SF25">
    <property type="entry name" value="FUNGAL LIPASE-LIKE DOMAIN-CONTAINING PROTEIN"/>
    <property type="match status" value="1"/>
</dbReference>
<dbReference type="InterPro" id="IPR051218">
    <property type="entry name" value="Sec_MonoDiacylglyc_Lipase"/>
</dbReference>
<evidence type="ECO:0000259" key="1">
    <source>
        <dbReference type="Pfam" id="PF01764"/>
    </source>
</evidence>
<dbReference type="Pfam" id="PF01764">
    <property type="entry name" value="Lipase_3"/>
    <property type="match status" value="1"/>
</dbReference>
<dbReference type="PANTHER" id="PTHR45856">
    <property type="entry name" value="ALPHA/BETA-HYDROLASES SUPERFAMILY PROTEIN"/>
    <property type="match status" value="1"/>
</dbReference>
<protein>
    <recommendedName>
        <fullName evidence="1">Fungal lipase-type domain-containing protein</fullName>
    </recommendedName>
</protein>
<dbReference type="Gene3D" id="3.40.50.1820">
    <property type="entry name" value="alpha/beta hydrolase"/>
    <property type="match status" value="1"/>
</dbReference>
<proteinExistence type="predicted"/>
<feature type="domain" description="Fungal lipase-type" evidence="1">
    <location>
        <begin position="167"/>
        <end position="303"/>
    </location>
</feature>
<dbReference type="InterPro" id="IPR029058">
    <property type="entry name" value="AB_hydrolase_fold"/>
</dbReference>
<dbReference type="AlphaFoldDB" id="A0A7S2VPX6"/>
<dbReference type="InterPro" id="IPR002921">
    <property type="entry name" value="Fungal_lipase-type"/>
</dbReference>
<evidence type="ECO:0000313" key="2">
    <source>
        <dbReference type="EMBL" id="CAD9642948.1"/>
    </source>
</evidence>
<organism evidence="2">
    <name type="scientific">Zooxanthella nutricula</name>
    <dbReference type="NCBI Taxonomy" id="1333877"/>
    <lineage>
        <taxon>Eukaryota</taxon>
        <taxon>Sar</taxon>
        <taxon>Alveolata</taxon>
        <taxon>Dinophyceae</taxon>
        <taxon>Peridiniales</taxon>
        <taxon>Peridiniales incertae sedis</taxon>
        <taxon>Zooxanthella</taxon>
    </lineage>
</organism>
<name>A0A7S2VPX6_9DINO</name>
<accession>A0A7S2VPX6</accession>
<dbReference type="GO" id="GO:0006629">
    <property type="term" value="P:lipid metabolic process"/>
    <property type="evidence" value="ECO:0007669"/>
    <property type="project" value="InterPro"/>
</dbReference>